<dbReference type="SMART" id="SM00421">
    <property type="entry name" value="HTH_LUXR"/>
    <property type="match status" value="1"/>
</dbReference>
<dbReference type="InterPro" id="IPR000792">
    <property type="entry name" value="Tscrpt_reg_LuxR_C"/>
</dbReference>
<name>A0ABW9VCQ5_9BURK</name>
<accession>A0ABW9VCQ5</accession>
<dbReference type="PANTHER" id="PTHR44688">
    <property type="entry name" value="DNA-BINDING TRANSCRIPTIONAL ACTIVATOR DEVR_DOSR"/>
    <property type="match status" value="1"/>
</dbReference>
<keyword evidence="1" id="KW-0805">Transcription regulation</keyword>
<evidence type="ECO:0000256" key="1">
    <source>
        <dbReference type="ARBA" id="ARBA00023015"/>
    </source>
</evidence>
<keyword evidence="6" id="KW-1185">Reference proteome</keyword>
<gene>
    <name evidence="5" type="ORF">GTP38_24100</name>
</gene>
<reference evidence="5 6" key="1">
    <citation type="submission" date="2019-12" db="EMBL/GenBank/DDBJ databases">
        <title>Novel species isolated from a subtropical stream in China.</title>
        <authorList>
            <person name="Lu H."/>
        </authorList>
    </citation>
    <scope>NUCLEOTIDE SEQUENCE [LARGE SCALE GENOMIC DNA]</scope>
    <source>
        <strain evidence="5 6">FT94W</strain>
    </source>
</reference>
<evidence type="ECO:0000259" key="4">
    <source>
        <dbReference type="SMART" id="SM00421"/>
    </source>
</evidence>
<dbReference type="PANTHER" id="PTHR44688:SF16">
    <property type="entry name" value="DNA-BINDING TRANSCRIPTIONAL ACTIVATOR DEVR_DOSR"/>
    <property type="match status" value="1"/>
</dbReference>
<protein>
    <recommendedName>
        <fullName evidence="4">HTH luxR-type domain-containing protein</fullName>
    </recommendedName>
</protein>
<evidence type="ECO:0000256" key="2">
    <source>
        <dbReference type="ARBA" id="ARBA00023125"/>
    </source>
</evidence>
<proteinExistence type="predicted"/>
<dbReference type="Gene3D" id="1.10.10.10">
    <property type="entry name" value="Winged helix-like DNA-binding domain superfamily/Winged helix DNA-binding domain"/>
    <property type="match status" value="1"/>
</dbReference>
<dbReference type="SUPFAM" id="SSF46894">
    <property type="entry name" value="C-terminal effector domain of the bipartite response regulators"/>
    <property type="match status" value="1"/>
</dbReference>
<keyword evidence="3" id="KW-0804">Transcription</keyword>
<evidence type="ECO:0000313" key="5">
    <source>
        <dbReference type="EMBL" id="MYM37414.1"/>
    </source>
</evidence>
<feature type="domain" description="HTH luxR-type" evidence="4">
    <location>
        <begin position="307"/>
        <end position="364"/>
    </location>
</feature>
<evidence type="ECO:0000313" key="6">
    <source>
        <dbReference type="Proteomes" id="UP000449678"/>
    </source>
</evidence>
<keyword evidence="2" id="KW-0238">DNA-binding</keyword>
<comment type="caution">
    <text evidence="5">The sequence shown here is derived from an EMBL/GenBank/DDBJ whole genome shotgun (WGS) entry which is preliminary data.</text>
</comment>
<organism evidence="5 6">
    <name type="scientific">Duganella lactea</name>
    <dbReference type="NCBI Taxonomy" id="2692173"/>
    <lineage>
        <taxon>Bacteria</taxon>
        <taxon>Pseudomonadati</taxon>
        <taxon>Pseudomonadota</taxon>
        <taxon>Betaproteobacteria</taxon>
        <taxon>Burkholderiales</taxon>
        <taxon>Oxalobacteraceae</taxon>
        <taxon>Telluria group</taxon>
        <taxon>Duganella</taxon>
    </lineage>
</organism>
<dbReference type="InterPro" id="IPR016032">
    <property type="entry name" value="Sig_transdc_resp-reg_C-effctor"/>
</dbReference>
<sequence length="371" mass="40859">MEEQLERIIQLIYAAAVGADEWSALLTAINTAIGAVAGFYAGLEVRQGRGAFWYTVGHDHQMAQLYNEHYLSLDPTLTHIVKTPGKAFACSEYLSESDIAGSRFHSEFLIPNGMRYVLSGVVSMQGSMISLFGFQRLLSQAPFSRAETDFMQRLIPHFAMADQVAAKVGVISDARRLAMTVLDRMDYGIVIVSPSGQIRMSNHRAELWLESGSLISSHLGRIRLAVPDDNAALIQLIRAAGASDHRDFRVGAIDTAGVRDGLQARILVLPIEHEERRHLDDNQAQVTLIITDINQQRTMAPHLLQQTYGLTQAETKVAVGLASGKSPDELAESLFVSLATVKTHTQHIYQKVGLGRQAELVRLVYGLPPLF</sequence>
<dbReference type="Proteomes" id="UP000449678">
    <property type="component" value="Unassembled WGS sequence"/>
</dbReference>
<dbReference type="InterPro" id="IPR036388">
    <property type="entry name" value="WH-like_DNA-bd_sf"/>
</dbReference>
<dbReference type="Pfam" id="PF00196">
    <property type="entry name" value="GerE"/>
    <property type="match status" value="1"/>
</dbReference>
<dbReference type="EMBL" id="WWCO01000029">
    <property type="protein sequence ID" value="MYM37414.1"/>
    <property type="molecule type" value="Genomic_DNA"/>
</dbReference>
<dbReference type="RefSeq" id="WP_160992724.1">
    <property type="nucleotide sequence ID" value="NZ_WWCO01000029.1"/>
</dbReference>
<evidence type="ECO:0000256" key="3">
    <source>
        <dbReference type="ARBA" id="ARBA00023163"/>
    </source>
</evidence>
<dbReference type="PRINTS" id="PR00038">
    <property type="entry name" value="HTHLUXR"/>
</dbReference>